<name>A0A926S3M8_9BACI</name>
<dbReference type="Pfam" id="PF11553">
    <property type="entry name" value="DUF3231"/>
    <property type="match status" value="2"/>
</dbReference>
<gene>
    <name evidence="2" type="ORF">IC621_23245</name>
</gene>
<dbReference type="RefSeq" id="WP_191161960.1">
    <property type="nucleotide sequence ID" value="NZ_JACXAI010000043.1"/>
</dbReference>
<accession>A0A926S3M8</accession>
<sequence>MEEQGKQKRLTSGEISQLWSQYLNDTASICMLTYFQEKAEDVEIKPIIEHSLQLSKAHIQKITAILNEEKNTVPHGFTTEEDVDLTSPRLYSDSYVLNFIHQMAVIGLTSYSTSLSLSARSDITTYYKECLNETIQLFEMTKDLLLSKGLYIRSPYFPSLEHVDFIKKQSFIFDFFGEKRPLIALEAANLYANIQRNALGSATLVGFSQVAKSKDVTQFLLRGIDIAKKHIKLFANKLEDSDLPVPISWNADVTKSTTYTFSEKLMMFYTFSLITLSVGYYGIGVAASPRIDIGILYNRLSLEIQKYAEDGANIMIKNGWLEQPPLAPDRRKLAKQNMQN</sequence>
<protein>
    <submittedName>
        <fullName evidence="2">DUF3231 family protein</fullName>
    </submittedName>
</protein>
<dbReference type="InterPro" id="IPR021617">
    <property type="entry name" value="DUF3231"/>
</dbReference>
<keyword evidence="1" id="KW-1133">Transmembrane helix</keyword>
<evidence type="ECO:0000256" key="1">
    <source>
        <dbReference type="SAM" id="Phobius"/>
    </source>
</evidence>
<feature type="transmembrane region" description="Helical" evidence="1">
    <location>
        <begin position="265"/>
        <end position="283"/>
    </location>
</feature>
<dbReference type="AlphaFoldDB" id="A0A926S3M8"/>
<dbReference type="Gene3D" id="1.20.1260.10">
    <property type="match status" value="2"/>
</dbReference>
<reference evidence="2" key="1">
    <citation type="submission" date="2020-09" db="EMBL/GenBank/DDBJ databases">
        <title>A novel bacterium of genus Bacillus, isolated from South China Sea.</title>
        <authorList>
            <person name="Huang H."/>
            <person name="Mo K."/>
            <person name="Hu Y."/>
        </authorList>
    </citation>
    <scope>NUCLEOTIDE SEQUENCE</scope>
    <source>
        <strain evidence="2">IB182487</strain>
    </source>
</reference>
<keyword evidence="1" id="KW-0812">Transmembrane</keyword>
<keyword evidence="3" id="KW-1185">Reference proteome</keyword>
<evidence type="ECO:0000313" key="2">
    <source>
        <dbReference type="EMBL" id="MBD1383119.1"/>
    </source>
</evidence>
<proteinExistence type="predicted"/>
<dbReference type="InterPro" id="IPR012347">
    <property type="entry name" value="Ferritin-like"/>
</dbReference>
<keyword evidence="1" id="KW-0472">Membrane</keyword>
<dbReference type="Proteomes" id="UP000626844">
    <property type="component" value="Unassembled WGS sequence"/>
</dbReference>
<comment type="caution">
    <text evidence="2">The sequence shown here is derived from an EMBL/GenBank/DDBJ whole genome shotgun (WGS) entry which is preliminary data.</text>
</comment>
<evidence type="ECO:0000313" key="3">
    <source>
        <dbReference type="Proteomes" id="UP000626844"/>
    </source>
</evidence>
<dbReference type="EMBL" id="JACXAI010000043">
    <property type="protein sequence ID" value="MBD1383119.1"/>
    <property type="molecule type" value="Genomic_DNA"/>
</dbReference>
<organism evidence="2 3">
    <name type="scientific">Metabacillus arenae</name>
    <dbReference type="NCBI Taxonomy" id="2771434"/>
    <lineage>
        <taxon>Bacteria</taxon>
        <taxon>Bacillati</taxon>
        <taxon>Bacillota</taxon>
        <taxon>Bacilli</taxon>
        <taxon>Bacillales</taxon>
        <taxon>Bacillaceae</taxon>
        <taxon>Metabacillus</taxon>
    </lineage>
</organism>